<evidence type="ECO:0000256" key="1">
    <source>
        <dbReference type="SAM" id="MobiDB-lite"/>
    </source>
</evidence>
<gene>
    <name evidence="2" type="ORF">METZ01_LOCUS284248</name>
</gene>
<organism evidence="2">
    <name type="scientific">marine metagenome</name>
    <dbReference type="NCBI Taxonomy" id="408172"/>
    <lineage>
        <taxon>unclassified sequences</taxon>
        <taxon>metagenomes</taxon>
        <taxon>ecological metagenomes</taxon>
    </lineage>
</organism>
<feature type="region of interest" description="Disordered" evidence="1">
    <location>
        <begin position="1"/>
        <end position="22"/>
    </location>
</feature>
<evidence type="ECO:0000313" key="2">
    <source>
        <dbReference type="EMBL" id="SVC31394.1"/>
    </source>
</evidence>
<dbReference type="EMBL" id="UINC01084596">
    <property type="protein sequence ID" value="SVC31394.1"/>
    <property type="molecule type" value="Genomic_DNA"/>
</dbReference>
<feature type="non-terminal residue" evidence="2">
    <location>
        <position position="73"/>
    </location>
</feature>
<dbReference type="AlphaFoldDB" id="A0A382L360"/>
<proteinExistence type="predicted"/>
<protein>
    <submittedName>
        <fullName evidence="2">Uncharacterized protein</fullName>
    </submittedName>
</protein>
<sequence length="73" mass="7942">MEARTPKDKVIEKPLMGPDPKTNKRSAAIKVVMLASKIVESALSNPFFTASRAFIFLFASSLILSKTKTLAST</sequence>
<feature type="compositionally biased region" description="Basic and acidic residues" evidence="1">
    <location>
        <begin position="1"/>
        <end position="12"/>
    </location>
</feature>
<reference evidence="2" key="1">
    <citation type="submission" date="2018-05" db="EMBL/GenBank/DDBJ databases">
        <authorList>
            <person name="Lanie J.A."/>
            <person name="Ng W.-L."/>
            <person name="Kazmierczak K.M."/>
            <person name="Andrzejewski T.M."/>
            <person name="Davidsen T.M."/>
            <person name="Wayne K.J."/>
            <person name="Tettelin H."/>
            <person name="Glass J.I."/>
            <person name="Rusch D."/>
            <person name="Podicherti R."/>
            <person name="Tsui H.-C.T."/>
            <person name="Winkler M.E."/>
        </authorList>
    </citation>
    <scope>NUCLEOTIDE SEQUENCE</scope>
</reference>
<name>A0A382L360_9ZZZZ</name>
<accession>A0A382L360</accession>